<evidence type="ECO:0008006" key="3">
    <source>
        <dbReference type="Google" id="ProtNLM"/>
    </source>
</evidence>
<protein>
    <recommendedName>
        <fullName evidence="3">GIY-YIG domain-containing protein</fullName>
    </recommendedName>
</protein>
<evidence type="ECO:0000313" key="2">
    <source>
        <dbReference type="Proteomes" id="UP000694892"/>
    </source>
</evidence>
<dbReference type="Proteomes" id="UP000694892">
    <property type="component" value="Chromosome 1L"/>
</dbReference>
<dbReference type="AlphaFoldDB" id="A0A974E1R5"/>
<organism evidence="1 2">
    <name type="scientific">Xenopus laevis</name>
    <name type="common">African clawed frog</name>
    <dbReference type="NCBI Taxonomy" id="8355"/>
    <lineage>
        <taxon>Eukaryota</taxon>
        <taxon>Metazoa</taxon>
        <taxon>Chordata</taxon>
        <taxon>Craniata</taxon>
        <taxon>Vertebrata</taxon>
        <taxon>Euteleostomi</taxon>
        <taxon>Amphibia</taxon>
        <taxon>Batrachia</taxon>
        <taxon>Anura</taxon>
        <taxon>Pipoidea</taxon>
        <taxon>Pipidae</taxon>
        <taxon>Xenopodinae</taxon>
        <taxon>Xenopus</taxon>
        <taxon>Xenopus</taxon>
    </lineage>
</organism>
<gene>
    <name evidence="1" type="ORF">XELAEV_18007653mg</name>
</gene>
<proteinExistence type="predicted"/>
<name>A0A974E1R5_XENLA</name>
<reference evidence="2" key="1">
    <citation type="journal article" date="2016" name="Nature">
        <title>Genome evolution in the allotetraploid frog Xenopus laevis.</title>
        <authorList>
            <person name="Session A.M."/>
            <person name="Uno Y."/>
            <person name="Kwon T."/>
            <person name="Chapman J.A."/>
            <person name="Toyoda A."/>
            <person name="Takahashi S."/>
            <person name="Fukui A."/>
            <person name="Hikosaka A."/>
            <person name="Suzuki A."/>
            <person name="Kondo M."/>
            <person name="van Heeringen S.J."/>
            <person name="Quigley I."/>
            <person name="Heinz S."/>
            <person name="Ogino H."/>
            <person name="Ochi H."/>
            <person name="Hellsten U."/>
            <person name="Lyons J.B."/>
            <person name="Simakov O."/>
            <person name="Putnam N."/>
            <person name="Stites J."/>
            <person name="Kuroki Y."/>
            <person name="Tanaka T."/>
            <person name="Michiue T."/>
            <person name="Watanabe M."/>
            <person name="Bogdanovic O."/>
            <person name="Lister R."/>
            <person name="Georgiou G."/>
            <person name="Paranjpe S.S."/>
            <person name="van Kruijsbergen I."/>
            <person name="Shu S."/>
            <person name="Carlson J."/>
            <person name="Kinoshita T."/>
            <person name="Ohta Y."/>
            <person name="Mawaribuchi S."/>
            <person name="Jenkins J."/>
            <person name="Grimwood J."/>
            <person name="Schmutz J."/>
            <person name="Mitros T."/>
            <person name="Mozaffari S.V."/>
            <person name="Suzuki Y."/>
            <person name="Haramoto Y."/>
            <person name="Yamamoto T.S."/>
            <person name="Takagi C."/>
            <person name="Heald R."/>
            <person name="Miller K."/>
            <person name="Haudenschild C."/>
            <person name="Kitzman J."/>
            <person name="Nakayama T."/>
            <person name="Izutsu Y."/>
            <person name="Robert J."/>
            <person name="Fortriede J."/>
            <person name="Burns K."/>
            <person name="Lotay V."/>
            <person name="Karimi K."/>
            <person name="Yasuoka Y."/>
            <person name="Dichmann D.S."/>
            <person name="Flajnik M.F."/>
            <person name="Houston D.W."/>
            <person name="Shendure J."/>
            <person name="DuPasquier L."/>
            <person name="Vize P.D."/>
            <person name="Zorn A.M."/>
            <person name="Ito M."/>
            <person name="Marcotte E.M."/>
            <person name="Wallingford J.B."/>
            <person name="Ito Y."/>
            <person name="Asashima M."/>
            <person name="Ueno N."/>
            <person name="Matsuda Y."/>
            <person name="Veenstra G.J."/>
            <person name="Fujiyama A."/>
            <person name="Harland R.M."/>
            <person name="Taira M."/>
            <person name="Rokhsar D.S."/>
        </authorList>
    </citation>
    <scope>NUCLEOTIDE SEQUENCE [LARGE SCALE GENOMIC DNA]</scope>
    <source>
        <strain evidence="2">J</strain>
    </source>
</reference>
<dbReference type="EMBL" id="CM004466">
    <property type="protein sequence ID" value="OCU01874.1"/>
    <property type="molecule type" value="Genomic_DNA"/>
</dbReference>
<accession>A0A974E1R5</accession>
<evidence type="ECO:0000313" key="1">
    <source>
        <dbReference type="EMBL" id="OCU01874.1"/>
    </source>
</evidence>
<sequence length="170" mass="19609">MDLQKVLRETPIITYRRSRNLKDRLTRSHYISPQKTMWLANRTKGCYKCGSCKACPWVNKAIKISGRSDIKEYMIKDFINCKTTGVIYVMNCICGMRYVGKTKREWRRRILEHVGDVVLKRNTSVANHINECHDGDTAVMKFTGARTSRFGSQVTLTLDAERHDICVVTS</sequence>